<dbReference type="InterPro" id="IPR043919">
    <property type="entry name" value="DUF5758"/>
</dbReference>
<gene>
    <name evidence="1" type="ORF">glt_00695</name>
</gene>
<dbReference type="Proteomes" id="UP000241071">
    <property type="component" value="Segment"/>
</dbReference>
<sequence>MYFLFFNVLKFIIWIFNYIFDFNQINFRQGKPGLYKFNYSIIGYKRVNRCPNKFYKKGICRKLYSDIILELEIPAGARIIRSNESKYIDELRCDKVIVKEIITTKPYKNFKKDKHTYFSHYDNNFIYKIGEIIEPISFSVNINENNVEGIHFYKKYEDAMICNYL</sequence>
<proteinExistence type="predicted"/>
<keyword evidence="2" id="KW-1185">Reference proteome</keyword>
<protein>
    <submittedName>
        <fullName evidence="1">Uncharacterized protein</fullName>
    </submittedName>
</protein>
<dbReference type="EMBL" id="KC008572">
    <property type="protein sequence ID" value="AGF85500.1"/>
    <property type="molecule type" value="Genomic_DNA"/>
</dbReference>
<organism evidence="1 2">
    <name type="scientific">Moumouvirus goulette</name>
    <dbReference type="NCBI Taxonomy" id="1247379"/>
    <lineage>
        <taxon>Viruses</taxon>
        <taxon>Varidnaviria</taxon>
        <taxon>Bamfordvirae</taxon>
        <taxon>Nucleocytoviricota</taxon>
        <taxon>Megaviricetes</taxon>
        <taxon>Imitervirales</taxon>
        <taxon>Mimiviridae</taxon>
        <taxon>Megamimivirinae</taxon>
        <taxon>Moumouvirus</taxon>
        <taxon>Moumouvirus goulettemassiliense</taxon>
    </lineage>
</organism>
<reference evidence="1 2" key="1">
    <citation type="submission" date="2012-10" db="EMBL/GenBank/DDBJ databases">
        <title>Complete genome sequence of Moumouvirus goulette.</title>
        <authorList>
            <person name="Fournous G."/>
            <person name="Bougalmi M."/>
            <person name="Colson P."/>
        </authorList>
    </citation>
    <scope>NUCLEOTIDE SEQUENCE [LARGE SCALE GENOMIC DNA]</scope>
</reference>
<evidence type="ECO:0000313" key="1">
    <source>
        <dbReference type="EMBL" id="AGF85500.1"/>
    </source>
</evidence>
<name>M1NN80_9VIRU</name>
<dbReference type="Pfam" id="PF19062">
    <property type="entry name" value="DUF5758"/>
    <property type="match status" value="1"/>
</dbReference>
<evidence type="ECO:0000313" key="2">
    <source>
        <dbReference type="Proteomes" id="UP000241071"/>
    </source>
</evidence>
<accession>M1NN80</accession>